<dbReference type="PROSITE" id="PS50885">
    <property type="entry name" value="HAMP"/>
    <property type="match status" value="1"/>
</dbReference>
<dbReference type="InterPro" id="IPR029151">
    <property type="entry name" value="Sensor-like_sf"/>
</dbReference>
<dbReference type="STRING" id="1714355.BTO28_16270"/>
<sequence>MRSIGRKLLLSFGVLLLLISLSLGTITYMNTSSILTKEVERAILTKADDSALLVQERLATSLAEINAITSRNTVKTMDWKVQKLALQQDFERLDYLAFAVVTPDGKARYLDESTLELGDRDYVKRAFEGESNVSDVIISRATNLPVVMITSPIKDGDKVIGALVARMDAEFLSRMIDDIKHGDSGTAFIVNKTGMMVANPDRQTVIDQVNYIELAKKDESYAELAKATALMTEENHGVTEFQLNGTTQYLGFSPIDGTDWAIGVGVEQDEILAPLKNLRTFMIIATGIILLIGLAVISFISRNITKPIITVTKLGEYMSKNDFTHPVPDKLIRRKDEVGILANVFHQISDSMKSMIVQVRNGSEQVLHSSQLMNESARLASDMAIDINDSIREVDQGSAVQVQSAEESARAMEELSQGIQHVAESASLIASSSSAMNENAKSGYTFVQSAIDQMNDIQKGTDETRSSIRLLENDSREIGQIITVITNISGQTNLLALNAAIEAARAGEAGRGFSVVADEIRKLADQTTNSASQIQKLIENIQYNTKKSVTSIEAGTDDVNKGRERINEVGQKFNEILKAISEVTVKIEDMSAVSEEMSASTEQVAASVQEMAGTAQIASQSAQRVSNSSNEQLHVINEINDAATSLSEMSSKLNTLVQEFKVD</sequence>
<dbReference type="GO" id="GO:0005886">
    <property type="term" value="C:plasma membrane"/>
    <property type="evidence" value="ECO:0007669"/>
    <property type="project" value="UniProtKB-SubCell"/>
</dbReference>
<gene>
    <name evidence="13" type="ORF">BTO28_16270</name>
</gene>
<keyword evidence="6 10" id="KW-0472">Membrane</keyword>
<feature type="domain" description="HAMP" evidence="12">
    <location>
        <begin position="302"/>
        <end position="357"/>
    </location>
</feature>
<evidence type="ECO:0000256" key="4">
    <source>
        <dbReference type="ARBA" id="ARBA00022692"/>
    </source>
</evidence>
<comment type="caution">
    <text evidence="13">The sequence shown here is derived from an EMBL/GenBank/DDBJ whole genome shotgun (WGS) entry which is preliminary data.</text>
</comment>
<protein>
    <recommendedName>
        <fullName evidence="15">Methyl-accepting chemotaxis protein</fullName>
    </recommendedName>
</protein>
<dbReference type="Pfam" id="PF02743">
    <property type="entry name" value="dCache_1"/>
    <property type="match status" value="1"/>
</dbReference>
<dbReference type="InterPro" id="IPR003660">
    <property type="entry name" value="HAMP_dom"/>
</dbReference>
<accession>A0A1V2A3Y1</accession>
<evidence type="ECO:0000256" key="10">
    <source>
        <dbReference type="SAM" id="Phobius"/>
    </source>
</evidence>
<dbReference type="Proteomes" id="UP000188613">
    <property type="component" value="Unassembled WGS sequence"/>
</dbReference>
<comment type="similarity">
    <text evidence="8">Belongs to the methyl-accepting chemotaxis (MCP) protein family.</text>
</comment>
<feature type="domain" description="Methyl-accepting transducer" evidence="11">
    <location>
        <begin position="376"/>
        <end position="612"/>
    </location>
</feature>
<dbReference type="AlphaFoldDB" id="A0A1V2A3Y1"/>
<dbReference type="CDD" id="cd12912">
    <property type="entry name" value="PDC2_MCP_like"/>
    <property type="match status" value="1"/>
</dbReference>
<dbReference type="PANTHER" id="PTHR32089:SF112">
    <property type="entry name" value="LYSOZYME-LIKE PROTEIN-RELATED"/>
    <property type="match status" value="1"/>
</dbReference>
<dbReference type="PANTHER" id="PTHR32089">
    <property type="entry name" value="METHYL-ACCEPTING CHEMOTAXIS PROTEIN MCPB"/>
    <property type="match status" value="1"/>
</dbReference>
<keyword evidence="2" id="KW-1003">Cell membrane</keyword>
<dbReference type="CDD" id="cd11386">
    <property type="entry name" value="MCP_signal"/>
    <property type="match status" value="1"/>
</dbReference>
<evidence type="ECO:0000256" key="1">
    <source>
        <dbReference type="ARBA" id="ARBA00004651"/>
    </source>
</evidence>
<evidence type="ECO:0000256" key="9">
    <source>
        <dbReference type="PROSITE-ProRule" id="PRU00284"/>
    </source>
</evidence>
<dbReference type="EMBL" id="MSFI01000032">
    <property type="protein sequence ID" value="OMP65709.1"/>
    <property type="molecule type" value="Genomic_DNA"/>
</dbReference>
<dbReference type="GO" id="GO:0006935">
    <property type="term" value="P:chemotaxis"/>
    <property type="evidence" value="ECO:0007669"/>
    <property type="project" value="UniProtKB-KW"/>
</dbReference>
<comment type="subcellular location">
    <subcellularLocation>
        <location evidence="1">Cell membrane</location>
        <topology evidence="1">Multi-pass membrane protein</topology>
    </subcellularLocation>
</comment>
<dbReference type="GO" id="GO:0007165">
    <property type="term" value="P:signal transduction"/>
    <property type="evidence" value="ECO:0007669"/>
    <property type="project" value="UniProtKB-KW"/>
</dbReference>
<organism evidence="13 14">
    <name type="scientific">Domibacillus epiphyticus</name>
    <dbReference type="NCBI Taxonomy" id="1714355"/>
    <lineage>
        <taxon>Bacteria</taxon>
        <taxon>Bacillati</taxon>
        <taxon>Bacillota</taxon>
        <taxon>Bacilli</taxon>
        <taxon>Bacillales</taxon>
        <taxon>Bacillaceae</taxon>
        <taxon>Domibacillus</taxon>
    </lineage>
</organism>
<dbReference type="Pfam" id="PF00015">
    <property type="entry name" value="MCPsignal"/>
    <property type="match status" value="1"/>
</dbReference>
<dbReference type="InterPro" id="IPR033479">
    <property type="entry name" value="dCache_1"/>
</dbReference>
<evidence type="ECO:0000256" key="8">
    <source>
        <dbReference type="ARBA" id="ARBA00029447"/>
    </source>
</evidence>
<evidence type="ECO:0000313" key="14">
    <source>
        <dbReference type="Proteomes" id="UP000188613"/>
    </source>
</evidence>
<evidence type="ECO:0000256" key="5">
    <source>
        <dbReference type="ARBA" id="ARBA00022989"/>
    </source>
</evidence>
<dbReference type="CDD" id="cd06225">
    <property type="entry name" value="HAMP"/>
    <property type="match status" value="1"/>
</dbReference>
<feature type="transmembrane region" description="Helical" evidence="10">
    <location>
        <begin position="281"/>
        <end position="300"/>
    </location>
</feature>
<keyword evidence="5 10" id="KW-1133">Transmembrane helix</keyword>
<dbReference type="PROSITE" id="PS50111">
    <property type="entry name" value="CHEMOTAXIS_TRANSDUC_2"/>
    <property type="match status" value="1"/>
</dbReference>
<evidence type="ECO:0000259" key="12">
    <source>
        <dbReference type="PROSITE" id="PS50885"/>
    </source>
</evidence>
<evidence type="ECO:0000259" key="11">
    <source>
        <dbReference type="PROSITE" id="PS50111"/>
    </source>
</evidence>
<keyword evidence="3" id="KW-0145">Chemotaxis</keyword>
<evidence type="ECO:0000256" key="2">
    <source>
        <dbReference type="ARBA" id="ARBA00022475"/>
    </source>
</evidence>
<dbReference type="SUPFAM" id="SSF103190">
    <property type="entry name" value="Sensory domain-like"/>
    <property type="match status" value="1"/>
</dbReference>
<keyword evidence="14" id="KW-1185">Reference proteome</keyword>
<dbReference type="CDD" id="cd12914">
    <property type="entry name" value="PDC1_DGC_like"/>
    <property type="match status" value="1"/>
</dbReference>
<dbReference type="Gene3D" id="3.30.450.20">
    <property type="entry name" value="PAS domain"/>
    <property type="match status" value="1"/>
</dbReference>
<dbReference type="SUPFAM" id="SSF58104">
    <property type="entry name" value="Methyl-accepting chemotaxis protein (MCP) signaling domain"/>
    <property type="match status" value="1"/>
</dbReference>
<dbReference type="Gene3D" id="1.10.287.950">
    <property type="entry name" value="Methyl-accepting chemotaxis protein"/>
    <property type="match status" value="1"/>
</dbReference>
<keyword evidence="4 10" id="KW-0812">Transmembrane</keyword>
<keyword evidence="7 9" id="KW-0807">Transducer</keyword>
<evidence type="ECO:0000313" key="13">
    <source>
        <dbReference type="EMBL" id="OMP65709.1"/>
    </source>
</evidence>
<evidence type="ECO:0000256" key="7">
    <source>
        <dbReference type="ARBA" id="ARBA00023224"/>
    </source>
</evidence>
<reference evidence="13 14" key="1">
    <citation type="submission" date="2016-12" db="EMBL/GenBank/DDBJ databases">
        <title>Domibacillus sp. SAB 38T whole genome sequencing.</title>
        <authorList>
            <person name="Verma A."/>
            <person name="Ojha A.K."/>
            <person name="Krishnamurthi S."/>
        </authorList>
    </citation>
    <scope>NUCLEOTIDE SEQUENCE [LARGE SCALE GENOMIC DNA]</scope>
    <source>
        <strain evidence="13 14">SAB 38</strain>
    </source>
</reference>
<proteinExistence type="inferred from homology"/>
<evidence type="ECO:0008006" key="15">
    <source>
        <dbReference type="Google" id="ProtNLM"/>
    </source>
</evidence>
<name>A0A1V2A3Y1_9BACI</name>
<evidence type="ECO:0000256" key="3">
    <source>
        <dbReference type="ARBA" id="ARBA00022500"/>
    </source>
</evidence>
<dbReference type="InterPro" id="IPR004089">
    <property type="entry name" value="MCPsignal_dom"/>
</dbReference>
<evidence type="ECO:0000256" key="6">
    <source>
        <dbReference type="ARBA" id="ARBA00023136"/>
    </source>
</evidence>
<dbReference type="SMART" id="SM00283">
    <property type="entry name" value="MA"/>
    <property type="match status" value="1"/>
</dbReference>
<dbReference type="Gene3D" id="1.10.8.500">
    <property type="entry name" value="HAMP domain in histidine kinase"/>
    <property type="match status" value="1"/>
</dbReference>